<evidence type="ECO:0000313" key="2">
    <source>
        <dbReference type="EMBL" id="BBI33840.1"/>
    </source>
</evidence>
<organism evidence="2 3">
    <name type="scientific">Cohnella abietis</name>
    <dbReference type="NCBI Taxonomy" id="2507935"/>
    <lineage>
        <taxon>Bacteria</taxon>
        <taxon>Bacillati</taxon>
        <taxon>Bacillota</taxon>
        <taxon>Bacilli</taxon>
        <taxon>Bacillales</taxon>
        <taxon>Paenibacillaceae</taxon>
        <taxon>Cohnella</taxon>
    </lineage>
</organism>
<keyword evidence="1" id="KW-1133">Transmembrane helix</keyword>
<dbReference type="KEGG" id="cohn:KCTCHS21_32390"/>
<keyword evidence="1" id="KW-0812">Transmembrane</keyword>
<name>A0A3T1D6X4_9BACL</name>
<reference evidence="2 3" key="1">
    <citation type="submission" date="2019-01" db="EMBL/GenBank/DDBJ databases">
        <title>Complete genome sequence of Cohnella hallensis HS21 isolated from Korean fir (Abies koreana) rhizospheric soil.</title>
        <authorList>
            <person name="Jiang L."/>
            <person name="Kang S.W."/>
            <person name="Kim S."/>
            <person name="Jung J."/>
            <person name="Kim C.Y."/>
            <person name="Kim D.H."/>
            <person name="Kim S.W."/>
            <person name="Lee J."/>
        </authorList>
    </citation>
    <scope>NUCLEOTIDE SEQUENCE [LARGE SCALE GENOMIC DNA]</scope>
    <source>
        <strain evidence="2 3">HS21</strain>
    </source>
</reference>
<evidence type="ECO:0000313" key="3">
    <source>
        <dbReference type="Proteomes" id="UP000289856"/>
    </source>
</evidence>
<feature type="transmembrane region" description="Helical" evidence="1">
    <location>
        <begin position="57"/>
        <end position="75"/>
    </location>
</feature>
<proteinExistence type="predicted"/>
<gene>
    <name evidence="2" type="ORF">KCTCHS21_32390</name>
</gene>
<feature type="transmembrane region" description="Helical" evidence="1">
    <location>
        <begin position="34"/>
        <end position="51"/>
    </location>
</feature>
<dbReference type="RefSeq" id="WP_130610193.1">
    <property type="nucleotide sequence ID" value="NZ_AP019400.1"/>
</dbReference>
<sequence length="81" mass="9592">MDIKTTMQLLIFALAMNIIGGIRYKLLDGKANDIIVVLFWVNIGMFIFSVFYYGFSFILFMIMVVLNICYYKIYIKIRNRD</sequence>
<keyword evidence="3" id="KW-1185">Reference proteome</keyword>
<feature type="transmembrane region" description="Helical" evidence="1">
    <location>
        <begin position="6"/>
        <end position="22"/>
    </location>
</feature>
<accession>A0A3T1D6X4</accession>
<dbReference type="EMBL" id="AP019400">
    <property type="protein sequence ID" value="BBI33840.1"/>
    <property type="molecule type" value="Genomic_DNA"/>
</dbReference>
<keyword evidence="1" id="KW-0472">Membrane</keyword>
<dbReference type="Proteomes" id="UP000289856">
    <property type="component" value="Chromosome"/>
</dbReference>
<evidence type="ECO:0000256" key="1">
    <source>
        <dbReference type="SAM" id="Phobius"/>
    </source>
</evidence>
<dbReference type="AlphaFoldDB" id="A0A3T1D6X4"/>
<protein>
    <submittedName>
        <fullName evidence="2">Uncharacterized protein</fullName>
    </submittedName>
</protein>